<sequence>MADKLRKKQNEGISSVLEIAKMIRGEELHGSSINEAPIQEAKYEVEEEKEPLHVEMETTSSEVFNFNGSSEMDLTDLLEYIKGKNYNCKEVLYVDTDVKEVFGLLKAKAKIPISSLVSFILEDWLTKHRSDISSLIKQKKNRFL</sequence>
<name>A0A015U1N0_BACFG</name>
<dbReference type="PATRIC" id="fig|1339315.3.peg.62"/>
<dbReference type="GeneID" id="86894143"/>
<proteinExistence type="predicted"/>
<gene>
    <name evidence="1" type="ORF">M124_4052</name>
</gene>
<organism evidence="1 2">
    <name type="scientific">Bacteroides fragilis str. 3988T(B)14</name>
    <dbReference type="NCBI Taxonomy" id="1339315"/>
    <lineage>
        <taxon>Bacteria</taxon>
        <taxon>Pseudomonadati</taxon>
        <taxon>Bacteroidota</taxon>
        <taxon>Bacteroidia</taxon>
        <taxon>Bacteroidales</taxon>
        <taxon>Bacteroidaceae</taxon>
        <taxon>Bacteroides</taxon>
    </lineage>
</organism>
<evidence type="ECO:0000313" key="1">
    <source>
        <dbReference type="EMBL" id="EXY77051.1"/>
    </source>
</evidence>
<dbReference type="RefSeq" id="WP_007557648.1">
    <property type="nucleotide sequence ID" value="NZ_JGCY01000023.1"/>
</dbReference>
<accession>A0A015U1N0</accession>
<dbReference type="EMBL" id="JGCY01000023">
    <property type="protein sequence ID" value="EXY77051.1"/>
    <property type="molecule type" value="Genomic_DNA"/>
</dbReference>
<evidence type="ECO:0000313" key="2">
    <source>
        <dbReference type="Proteomes" id="UP000020529"/>
    </source>
</evidence>
<dbReference type="AlphaFoldDB" id="A0A015U1N0"/>
<dbReference type="Proteomes" id="UP000020529">
    <property type="component" value="Unassembled WGS sequence"/>
</dbReference>
<reference evidence="1 2" key="1">
    <citation type="submission" date="2014-02" db="EMBL/GenBank/DDBJ databases">
        <authorList>
            <person name="Sears C."/>
            <person name="Carroll K."/>
            <person name="Sack B.R."/>
            <person name="Qadri F."/>
            <person name="Myers L.L."/>
            <person name="Chung G.-T."/>
            <person name="Escheverria P."/>
            <person name="Fraser C.M."/>
            <person name="Sadzewicz L."/>
            <person name="Shefchek K.A."/>
            <person name="Tallon L."/>
            <person name="Das S.P."/>
            <person name="Daugherty S."/>
            <person name="Mongodin E.F."/>
        </authorList>
    </citation>
    <scope>NUCLEOTIDE SEQUENCE [LARGE SCALE GENOMIC DNA]</scope>
    <source>
        <strain evidence="2">3988T(B)14</strain>
    </source>
</reference>
<protein>
    <recommendedName>
        <fullName evidence="3">DUF3408 domain-containing protein</fullName>
    </recommendedName>
</protein>
<evidence type="ECO:0008006" key="3">
    <source>
        <dbReference type="Google" id="ProtNLM"/>
    </source>
</evidence>
<comment type="caution">
    <text evidence="1">The sequence shown here is derived from an EMBL/GenBank/DDBJ whole genome shotgun (WGS) entry which is preliminary data.</text>
</comment>